<feature type="transmembrane region" description="Helical" evidence="6">
    <location>
        <begin position="273"/>
        <end position="294"/>
    </location>
</feature>
<dbReference type="InterPro" id="IPR011701">
    <property type="entry name" value="MFS"/>
</dbReference>
<protein>
    <submittedName>
        <fullName evidence="8">Putative MFS family arabinose efflux permease</fullName>
    </submittedName>
</protein>
<dbReference type="GO" id="GO:0005886">
    <property type="term" value="C:plasma membrane"/>
    <property type="evidence" value="ECO:0007669"/>
    <property type="project" value="UniProtKB-SubCell"/>
</dbReference>
<feature type="transmembrane region" description="Helical" evidence="6">
    <location>
        <begin position="104"/>
        <end position="125"/>
    </location>
</feature>
<reference evidence="8 9" key="1">
    <citation type="submission" date="2019-07" db="EMBL/GenBank/DDBJ databases">
        <title>Genomic Encyclopedia of Type Strains, Phase I: the one thousand microbial genomes (KMG-I) project.</title>
        <authorList>
            <person name="Kyrpides N."/>
        </authorList>
    </citation>
    <scope>NUCLEOTIDE SEQUENCE [LARGE SCALE GENOMIC DNA]</scope>
    <source>
        <strain evidence="8 9">DSM 375</strain>
    </source>
</reference>
<organism evidence="8 9">
    <name type="scientific">Azomonas agilis</name>
    <dbReference type="NCBI Taxonomy" id="116849"/>
    <lineage>
        <taxon>Bacteria</taxon>
        <taxon>Pseudomonadati</taxon>
        <taxon>Pseudomonadota</taxon>
        <taxon>Gammaproteobacteria</taxon>
        <taxon>Pseudomonadales</taxon>
        <taxon>Pseudomonadaceae</taxon>
        <taxon>Azomonas</taxon>
    </lineage>
</organism>
<feature type="transmembrane region" description="Helical" evidence="6">
    <location>
        <begin position="51"/>
        <end position="72"/>
    </location>
</feature>
<dbReference type="PROSITE" id="PS50850">
    <property type="entry name" value="MFS"/>
    <property type="match status" value="1"/>
</dbReference>
<dbReference type="CDD" id="cd17324">
    <property type="entry name" value="MFS_NepI_like"/>
    <property type="match status" value="1"/>
</dbReference>
<evidence type="ECO:0000256" key="5">
    <source>
        <dbReference type="ARBA" id="ARBA00023136"/>
    </source>
</evidence>
<dbReference type="Pfam" id="PF07690">
    <property type="entry name" value="MFS_1"/>
    <property type="match status" value="1"/>
</dbReference>
<gene>
    <name evidence="8" type="ORF">LX59_02124</name>
</gene>
<evidence type="ECO:0000313" key="9">
    <source>
        <dbReference type="Proteomes" id="UP000319627"/>
    </source>
</evidence>
<evidence type="ECO:0000256" key="2">
    <source>
        <dbReference type="ARBA" id="ARBA00022475"/>
    </source>
</evidence>
<dbReference type="RefSeq" id="WP_144571820.1">
    <property type="nucleotide sequence ID" value="NZ_VLKG01000007.1"/>
</dbReference>
<proteinExistence type="predicted"/>
<feature type="transmembrane region" description="Helical" evidence="6">
    <location>
        <begin position="206"/>
        <end position="232"/>
    </location>
</feature>
<feature type="transmembrane region" description="Helical" evidence="6">
    <location>
        <begin position="79"/>
        <end position="98"/>
    </location>
</feature>
<keyword evidence="5 6" id="KW-0472">Membrane</keyword>
<keyword evidence="4 6" id="KW-1133">Transmembrane helix</keyword>
<feature type="transmembrane region" description="Helical" evidence="6">
    <location>
        <begin position="335"/>
        <end position="357"/>
    </location>
</feature>
<name>A0A562I1T1_9GAMM</name>
<dbReference type="OrthoDB" id="9812189at2"/>
<dbReference type="Gene3D" id="1.20.1250.20">
    <property type="entry name" value="MFS general substrate transporter like domains"/>
    <property type="match status" value="1"/>
</dbReference>
<comment type="caution">
    <text evidence="8">The sequence shown here is derived from an EMBL/GenBank/DDBJ whole genome shotgun (WGS) entry which is preliminary data.</text>
</comment>
<dbReference type="SUPFAM" id="SSF103473">
    <property type="entry name" value="MFS general substrate transporter"/>
    <property type="match status" value="1"/>
</dbReference>
<dbReference type="EMBL" id="VLKG01000007">
    <property type="protein sequence ID" value="TWH64776.1"/>
    <property type="molecule type" value="Genomic_DNA"/>
</dbReference>
<evidence type="ECO:0000256" key="1">
    <source>
        <dbReference type="ARBA" id="ARBA00004651"/>
    </source>
</evidence>
<feature type="transmembrane region" description="Helical" evidence="6">
    <location>
        <begin position="137"/>
        <end position="159"/>
    </location>
</feature>
<dbReference type="PANTHER" id="PTHR43124">
    <property type="entry name" value="PURINE EFFLUX PUMP PBUE"/>
    <property type="match status" value="1"/>
</dbReference>
<dbReference type="InterPro" id="IPR036259">
    <property type="entry name" value="MFS_trans_sf"/>
</dbReference>
<comment type="subcellular location">
    <subcellularLocation>
        <location evidence="1">Cell membrane</location>
        <topology evidence="1">Multi-pass membrane protein</topology>
    </subcellularLocation>
</comment>
<evidence type="ECO:0000256" key="3">
    <source>
        <dbReference type="ARBA" id="ARBA00022692"/>
    </source>
</evidence>
<dbReference type="InterPro" id="IPR050189">
    <property type="entry name" value="MFS_Efflux_Transporters"/>
</dbReference>
<sequence>MTHSASPVQAWGAVFAMSLAAFALVSSEFMPVSLLTPIATDLQVTEGQAGQALSISGAFAVLTSLLIPYLAGNLDRKRVILCLTFLMLVSSVIVTFAPNYTVFMLGRALIGVAVGGFWSLSVSVAMRLVDKEHIPRALAILNAGNALALVLAAPLGSFLGGLVGWRWAFFCLIPVAALTLAWKWISLPTLKAEPPVSGSRNLLKLLARPAVALGMAAMALFFMGEFALFTYLRPFLEQEAHLSATGLSLILLLMGVAGFFGTLWIGAFINRGLYGTLAAIPALMAVIALLLMYVGHSMALNVVLLGVWGLIATATPVGWWTWLARTLPKEAEAGGGLMVAVIQLAIMLGATLGGVLFDVSGYQAAFGLAALLLVAASVVTLWAARVATQAASSHPAPELVLD</sequence>
<evidence type="ECO:0000256" key="6">
    <source>
        <dbReference type="SAM" id="Phobius"/>
    </source>
</evidence>
<feature type="transmembrane region" description="Helical" evidence="6">
    <location>
        <begin position="165"/>
        <end position="185"/>
    </location>
</feature>
<evidence type="ECO:0000256" key="4">
    <source>
        <dbReference type="ARBA" id="ARBA00022989"/>
    </source>
</evidence>
<accession>A0A562I1T1</accession>
<keyword evidence="2" id="KW-1003">Cell membrane</keyword>
<feature type="domain" description="Major facilitator superfamily (MFS) profile" evidence="7">
    <location>
        <begin position="13"/>
        <end position="388"/>
    </location>
</feature>
<dbReference type="InterPro" id="IPR020846">
    <property type="entry name" value="MFS_dom"/>
</dbReference>
<keyword evidence="3 6" id="KW-0812">Transmembrane</keyword>
<dbReference type="GO" id="GO:0022857">
    <property type="term" value="F:transmembrane transporter activity"/>
    <property type="evidence" value="ECO:0007669"/>
    <property type="project" value="InterPro"/>
</dbReference>
<feature type="transmembrane region" description="Helical" evidence="6">
    <location>
        <begin position="244"/>
        <end position="266"/>
    </location>
</feature>
<evidence type="ECO:0000259" key="7">
    <source>
        <dbReference type="PROSITE" id="PS50850"/>
    </source>
</evidence>
<dbReference type="AlphaFoldDB" id="A0A562I1T1"/>
<feature type="transmembrane region" description="Helical" evidence="6">
    <location>
        <begin position="300"/>
        <end position="323"/>
    </location>
</feature>
<dbReference type="PANTHER" id="PTHR43124:SF5">
    <property type="entry name" value="PURINE RIBONUCLEOSIDE EFFLUX PUMP NEPI"/>
    <property type="match status" value="1"/>
</dbReference>
<keyword evidence="9" id="KW-1185">Reference proteome</keyword>
<evidence type="ECO:0000313" key="8">
    <source>
        <dbReference type="EMBL" id="TWH64776.1"/>
    </source>
</evidence>
<dbReference type="Proteomes" id="UP000319627">
    <property type="component" value="Unassembled WGS sequence"/>
</dbReference>
<feature type="transmembrane region" description="Helical" evidence="6">
    <location>
        <begin position="363"/>
        <end position="384"/>
    </location>
</feature>